<protein>
    <recommendedName>
        <fullName evidence="4">SMP domain-containing protein</fullName>
    </recommendedName>
</protein>
<accession>A0ABR2YSC3</accession>
<sequence>MDSFLKKAAEQVSEASDKAAAAAQAKIGESGAEQVKKYGHEAADKIAHINPADLEGQLKSHGFNIPGLGSLGTTNATTASKAAVPQSANATTGGIVTKLATTPVAAPEPAAAPAAPTATPATEPAATPAAAVDPAAPATGTH</sequence>
<organism evidence="2 3">
    <name type="scientific">Coccomyxa subellipsoidea</name>
    <dbReference type="NCBI Taxonomy" id="248742"/>
    <lineage>
        <taxon>Eukaryota</taxon>
        <taxon>Viridiplantae</taxon>
        <taxon>Chlorophyta</taxon>
        <taxon>core chlorophytes</taxon>
        <taxon>Trebouxiophyceae</taxon>
        <taxon>Trebouxiophyceae incertae sedis</taxon>
        <taxon>Coccomyxaceae</taxon>
        <taxon>Coccomyxa</taxon>
    </lineage>
</organism>
<evidence type="ECO:0000256" key="1">
    <source>
        <dbReference type="SAM" id="MobiDB-lite"/>
    </source>
</evidence>
<evidence type="ECO:0000313" key="3">
    <source>
        <dbReference type="Proteomes" id="UP001491310"/>
    </source>
</evidence>
<name>A0ABR2YSC3_9CHLO</name>
<gene>
    <name evidence="2" type="ORF">WJX75_007764</name>
</gene>
<evidence type="ECO:0008006" key="4">
    <source>
        <dbReference type="Google" id="ProtNLM"/>
    </source>
</evidence>
<comment type="caution">
    <text evidence="2">The sequence shown here is derived from an EMBL/GenBank/DDBJ whole genome shotgun (WGS) entry which is preliminary data.</text>
</comment>
<keyword evidence="3" id="KW-1185">Reference proteome</keyword>
<feature type="region of interest" description="Disordered" evidence="1">
    <location>
        <begin position="107"/>
        <end position="142"/>
    </location>
</feature>
<dbReference type="Proteomes" id="UP001491310">
    <property type="component" value="Unassembled WGS sequence"/>
</dbReference>
<proteinExistence type="predicted"/>
<dbReference type="EMBL" id="JALJOT010000006">
    <property type="protein sequence ID" value="KAK9909812.1"/>
    <property type="molecule type" value="Genomic_DNA"/>
</dbReference>
<evidence type="ECO:0000313" key="2">
    <source>
        <dbReference type="EMBL" id="KAK9909812.1"/>
    </source>
</evidence>
<reference evidence="2 3" key="1">
    <citation type="journal article" date="2024" name="Nat. Commun.">
        <title>Phylogenomics reveals the evolutionary origins of lichenization in chlorophyte algae.</title>
        <authorList>
            <person name="Puginier C."/>
            <person name="Libourel C."/>
            <person name="Otte J."/>
            <person name="Skaloud P."/>
            <person name="Haon M."/>
            <person name="Grisel S."/>
            <person name="Petersen M."/>
            <person name="Berrin J.G."/>
            <person name="Delaux P.M."/>
            <person name="Dal Grande F."/>
            <person name="Keller J."/>
        </authorList>
    </citation>
    <scope>NUCLEOTIDE SEQUENCE [LARGE SCALE GENOMIC DNA]</scope>
    <source>
        <strain evidence="2 3">SAG 216-7</strain>
    </source>
</reference>